<dbReference type="InterPro" id="IPR015422">
    <property type="entry name" value="PyrdxlP-dep_Trfase_small"/>
</dbReference>
<evidence type="ECO:0000256" key="4">
    <source>
        <dbReference type="ARBA" id="ARBA00012924"/>
    </source>
</evidence>
<comment type="similarity">
    <text evidence="3 8">Belongs to the class-III pyridoxal-phosphate-dependent aminotransferase family.</text>
</comment>
<evidence type="ECO:0000256" key="8">
    <source>
        <dbReference type="RuleBase" id="RU003560"/>
    </source>
</evidence>
<gene>
    <name evidence="10" type="primary">CAR2_2</name>
    <name evidence="10" type="ORF">C6P40_003654</name>
</gene>
<evidence type="ECO:0000256" key="5">
    <source>
        <dbReference type="ARBA" id="ARBA00022576"/>
    </source>
</evidence>
<protein>
    <recommendedName>
        <fullName evidence="4 9">Ornithine aminotransferase</fullName>
        <ecNumber evidence="4 9">2.6.1.13</ecNumber>
    </recommendedName>
</protein>
<dbReference type="EC" id="2.6.1.13" evidence="4 9"/>
<evidence type="ECO:0000256" key="3">
    <source>
        <dbReference type="ARBA" id="ARBA00008954"/>
    </source>
</evidence>
<evidence type="ECO:0000256" key="6">
    <source>
        <dbReference type="ARBA" id="ARBA00022679"/>
    </source>
</evidence>
<keyword evidence="5 9" id="KW-0032">Aminotransferase</keyword>
<dbReference type="PIRSF" id="PIRSF000521">
    <property type="entry name" value="Transaminase_4ab_Lys_Orn"/>
    <property type="match status" value="1"/>
</dbReference>
<dbReference type="CDD" id="cd00610">
    <property type="entry name" value="OAT_like"/>
    <property type="match status" value="1"/>
</dbReference>
<dbReference type="SUPFAM" id="SSF53383">
    <property type="entry name" value="PLP-dependent transferases"/>
    <property type="match status" value="1"/>
</dbReference>
<reference evidence="10" key="1">
    <citation type="submission" date="2020-11" db="EMBL/GenBank/DDBJ databases">
        <title>Kefir isolates.</title>
        <authorList>
            <person name="Marcisauskas S."/>
            <person name="Kim Y."/>
            <person name="Blasche S."/>
        </authorList>
    </citation>
    <scope>NUCLEOTIDE SEQUENCE</scope>
    <source>
        <strain evidence="10">Olga-1</strain>
    </source>
</reference>
<dbReference type="NCBIfam" id="TIGR01885">
    <property type="entry name" value="Orn_aminotrans"/>
    <property type="match status" value="1"/>
</dbReference>
<dbReference type="InterPro" id="IPR010164">
    <property type="entry name" value="Orn_aminotrans"/>
</dbReference>
<comment type="cofactor">
    <cofactor evidence="1 9">
        <name>pyridoxal 5'-phosphate</name>
        <dbReference type="ChEBI" id="CHEBI:597326"/>
    </cofactor>
</comment>
<evidence type="ECO:0000313" key="10">
    <source>
        <dbReference type="EMBL" id="KAG0690186.1"/>
    </source>
</evidence>
<evidence type="ECO:0000256" key="1">
    <source>
        <dbReference type="ARBA" id="ARBA00001933"/>
    </source>
</evidence>
<dbReference type="InterPro" id="IPR015424">
    <property type="entry name" value="PyrdxlP-dep_Trfase"/>
</dbReference>
<dbReference type="GO" id="GO:0004587">
    <property type="term" value="F:ornithine aminotransferase activity"/>
    <property type="evidence" value="ECO:0007669"/>
    <property type="project" value="UniProtKB-EC"/>
</dbReference>
<dbReference type="InterPro" id="IPR005814">
    <property type="entry name" value="Aminotrans_3"/>
</dbReference>
<keyword evidence="7 8" id="KW-0663">Pyridoxal phosphate</keyword>
<proteinExistence type="inferred from homology"/>
<comment type="caution">
    <text evidence="10">The sequence shown here is derived from an EMBL/GenBank/DDBJ whole genome shotgun (WGS) entry which is preliminary data.</text>
</comment>
<dbReference type="Gene3D" id="3.40.640.10">
    <property type="entry name" value="Type I PLP-dependent aspartate aminotransferase-like (Major domain)"/>
    <property type="match status" value="1"/>
</dbReference>
<dbReference type="InterPro" id="IPR050103">
    <property type="entry name" value="Class-III_PLP-dep_AT"/>
</dbReference>
<evidence type="ECO:0000313" key="11">
    <source>
        <dbReference type="Proteomes" id="UP000697127"/>
    </source>
</evidence>
<dbReference type="EMBL" id="PUHW01000042">
    <property type="protein sequence ID" value="KAG0690186.1"/>
    <property type="molecule type" value="Genomic_DNA"/>
</dbReference>
<accession>A0A9P6WN74</accession>
<dbReference type="FunFam" id="3.40.640.10:FF:000011">
    <property type="entry name" value="Ornithine aminotransferase"/>
    <property type="match status" value="1"/>
</dbReference>
<dbReference type="Gene3D" id="3.90.1150.10">
    <property type="entry name" value="Aspartate Aminotransferase, domain 1"/>
    <property type="match status" value="1"/>
</dbReference>
<organism evidence="10 11">
    <name type="scientific">Pichia californica</name>
    <dbReference type="NCBI Taxonomy" id="460514"/>
    <lineage>
        <taxon>Eukaryota</taxon>
        <taxon>Fungi</taxon>
        <taxon>Dikarya</taxon>
        <taxon>Ascomycota</taxon>
        <taxon>Saccharomycotina</taxon>
        <taxon>Pichiomycetes</taxon>
        <taxon>Pichiales</taxon>
        <taxon>Pichiaceae</taxon>
        <taxon>Pichia</taxon>
    </lineage>
</organism>
<evidence type="ECO:0000256" key="9">
    <source>
        <dbReference type="RuleBase" id="RU365036"/>
    </source>
</evidence>
<dbReference type="PANTHER" id="PTHR11986:SF18">
    <property type="entry name" value="ORNITHINE AMINOTRANSFERASE, MITOCHONDRIAL"/>
    <property type="match status" value="1"/>
</dbReference>
<dbReference type="GO" id="GO:0005737">
    <property type="term" value="C:cytoplasm"/>
    <property type="evidence" value="ECO:0007669"/>
    <property type="project" value="TreeGrafter"/>
</dbReference>
<dbReference type="InterPro" id="IPR015421">
    <property type="entry name" value="PyrdxlP-dep_Trfase_major"/>
</dbReference>
<evidence type="ECO:0000256" key="7">
    <source>
        <dbReference type="ARBA" id="ARBA00022898"/>
    </source>
</evidence>
<dbReference type="AlphaFoldDB" id="A0A9P6WN74"/>
<keyword evidence="6 9" id="KW-0808">Transferase</keyword>
<comment type="catalytic activity">
    <reaction evidence="9">
        <text>a 2-oxocarboxylate + L-ornithine = L-glutamate 5-semialdehyde + an L-alpha-amino acid</text>
        <dbReference type="Rhea" id="RHEA:13877"/>
        <dbReference type="ChEBI" id="CHEBI:35179"/>
        <dbReference type="ChEBI" id="CHEBI:46911"/>
        <dbReference type="ChEBI" id="CHEBI:58066"/>
        <dbReference type="ChEBI" id="CHEBI:59869"/>
        <dbReference type="EC" id="2.6.1.13"/>
    </reaction>
</comment>
<dbReference type="PANTHER" id="PTHR11986">
    <property type="entry name" value="AMINOTRANSFERASE CLASS III"/>
    <property type="match status" value="1"/>
</dbReference>
<dbReference type="GO" id="GO:0010121">
    <property type="term" value="P:L-arginine catabolic process to proline via ornithine"/>
    <property type="evidence" value="ECO:0007669"/>
    <property type="project" value="TreeGrafter"/>
</dbReference>
<dbReference type="Pfam" id="PF00202">
    <property type="entry name" value="Aminotran_3"/>
    <property type="match status" value="1"/>
</dbReference>
<name>A0A9P6WN74_9ASCO</name>
<sequence length="449" mass="49938">MSIPFKVLENTKSAELFKLEKKYSAHNYTPLPIIVSEGHGEYLYDVDGNKYLDFGSSYGATNTGHNHPIIINEIKEQYDKIALPSRAFTHNLFGKFCETVCTRFGYEKVLPLNGGAEAIEFTIKLCRSWGYIKKGIPLNEAKVIMMKDNFHGRTIGVTSGSTNEEAKENYGPFLPNVGPKFGLNNEFNVIFNDINSLEKCFQLEGNSIAGLIFETVQGERGIYVPDIGYLEKVRELCDKYNVLWCADEVQMGSYRCGNKFFAFENLSKVKPDVVATAKSITGGVYPSSIVLSSKEIMDTIGKNTHGATFSGSPIACAATIATLKVYDDEKLGEKGVILGKEMFKGLYRLKEKYPLIEDIRGVGLIAGIDINMDILEKKGMNVWHVCMFLRAMGIACKMVHEKTIRFCPSLVMNISGVKEGISALEICCQKLPYIEANDIPGVEIFAYSH</sequence>
<keyword evidence="11" id="KW-1185">Reference proteome</keyword>
<dbReference type="Proteomes" id="UP000697127">
    <property type="component" value="Unassembled WGS sequence"/>
</dbReference>
<dbReference type="GO" id="GO:0019544">
    <property type="term" value="P:L-arginine catabolic process to L-glutamate"/>
    <property type="evidence" value="ECO:0007669"/>
    <property type="project" value="TreeGrafter"/>
</dbReference>
<evidence type="ECO:0000256" key="2">
    <source>
        <dbReference type="ARBA" id="ARBA00004998"/>
    </source>
</evidence>
<comment type="pathway">
    <text evidence="2 9">Amino-acid biosynthesis; L-proline biosynthesis; L-glutamate 5-semialdehyde from L-ornithine: step 1/1.</text>
</comment>
<dbReference type="OrthoDB" id="10261433at2759"/>
<dbReference type="GO" id="GO:0030170">
    <property type="term" value="F:pyridoxal phosphate binding"/>
    <property type="evidence" value="ECO:0007669"/>
    <property type="project" value="InterPro"/>
</dbReference>
<dbReference type="GO" id="GO:0042802">
    <property type="term" value="F:identical protein binding"/>
    <property type="evidence" value="ECO:0007669"/>
    <property type="project" value="TreeGrafter"/>
</dbReference>